<dbReference type="InterPro" id="IPR001810">
    <property type="entry name" value="F-box_dom"/>
</dbReference>
<organism evidence="3 4">
    <name type="scientific">Saguinus oedipus</name>
    <name type="common">Cotton-top tamarin</name>
    <name type="synonym">Oedipomidas oedipus</name>
    <dbReference type="NCBI Taxonomy" id="9490"/>
    <lineage>
        <taxon>Eukaryota</taxon>
        <taxon>Metazoa</taxon>
        <taxon>Chordata</taxon>
        <taxon>Craniata</taxon>
        <taxon>Vertebrata</taxon>
        <taxon>Euteleostomi</taxon>
        <taxon>Mammalia</taxon>
        <taxon>Eutheria</taxon>
        <taxon>Euarchontoglires</taxon>
        <taxon>Primates</taxon>
        <taxon>Haplorrhini</taxon>
        <taxon>Platyrrhini</taxon>
        <taxon>Cebidae</taxon>
        <taxon>Callitrichinae</taxon>
        <taxon>Saguinus</taxon>
    </lineage>
</organism>
<dbReference type="InterPro" id="IPR011050">
    <property type="entry name" value="Pectin_lyase_fold/virulence"/>
</dbReference>
<keyword evidence="4" id="KW-1185">Reference proteome</keyword>
<feature type="domain" description="F-box" evidence="2">
    <location>
        <begin position="1"/>
        <end position="48"/>
    </location>
</feature>
<evidence type="ECO:0000313" key="4">
    <source>
        <dbReference type="Proteomes" id="UP001266305"/>
    </source>
</evidence>
<reference evidence="3 4" key="1">
    <citation type="submission" date="2023-05" db="EMBL/GenBank/DDBJ databases">
        <title>B98-5 Cell Line De Novo Hybrid Assembly: An Optical Mapping Approach.</title>
        <authorList>
            <person name="Kananen K."/>
            <person name="Auerbach J.A."/>
            <person name="Kautto E."/>
            <person name="Blachly J.S."/>
        </authorList>
    </citation>
    <scope>NUCLEOTIDE SEQUENCE [LARGE SCALE GENOMIC DNA]</scope>
    <source>
        <strain evidence="3">B95-8</strain>
        <tissue evidence="3">Cell line</tissue>
    </source>
</reference>
<dbReference type="SMART" id="SM00256">
    <property type="entry name" value="FBOX"/>
    <property type="match status" value="1"/>
</dbReference>
<dbReference type="SUPFAM" id="SSF81383">
    <property type="entry name" value="F-box domain"/>
    <property type="match status" value="1"/>
</dbReference>
<dbReference type="EMBL" id="JASSZA010000001">
    <property type="protein sequence ID" value="KAK2119996.1"/>
    <property type="molecule type" value="Genomic_DNA"/>
</dbReference>
<dbReference type="SUPFAM" id="SSF51126">
    <property type="entry name" value="Pectin lyase-like"/>
    <property type="match status" value="1"/>
</dbReference>
<dbReference type="Pfam" id="PF00646">
    <property type="entry name" value="F-box"/>
    <property type="match status" value="1"/>
</dbReference>
<sequence length="205" mass="23609">MEAGGLPLELWRMILAYLHLPDLGRCSLVCRAWYELILSLDSTRWRQLCLGCTKCRHPNWPNQPDVEPESWREAFKQHYLASKTWTKNALDLESSVCFSLFRRRRERRTLSVGPGHEFDSLGSALAMASLYDRIVLFPGVYEEQGEIILKVPVEIVGHGKLGEVALLASIDQHCSTTRLCNLVFMPAWFSPFMYKVGVHINRWPF</sequence>
<evidence type="ECO:0000259" key="2">
    <source>
        <dbReference type="PROSITE" id="PS50181"/>
    </source>
</evidence>
<proteinExistence type="predicted"/>
<protein>
    <submittedName>
        <fullName evidence="3">F-box only protein 10</fullName>
    </submittedName>
</protein>
<dbReference type="Gene3D" id="1.20.1280.50">
    <property type="match status" value="1"/>
</dbReference>
<evidence type="ECO:0000313" key="3">
    <source>
        <dbReference type="EMBL" id="KAK2119996.1"/>
    </source>
</evidence>
<dbReference type="PANTHER" id="PTHR22990">
    <property type="entry name" value="F-BOX ONLY PROTEIN"/>
    <property type="match status" value="1"/>
</dbReference>
<name>A0ABQ9WEE9_SAGOE</name>
<accession>A0ABQ9WEE9</accession>
<dbReference type="PANTHER" id="PTHR22990:SF15">
    <property type="entry name" value="F-BOX ONLY PROTEIN 10"/>
    <property type="match status" value="1"/>
</dbReference>
<dbReference type="InterPro" id="IPR036047">
    <property type="entry name" value="F-box-like_dom_sf"/>
</dbReference>
<evidence type="ECO:0000256" key="1">
    <source>
        <dbReference type="ARBA" id="ARBA00022737"/>
    </source>
</evidence>
<dbReference type="InterPro" id="IPR051550">
    <property type="entry name" value="SCF-Subunits/Alg-Epimerases"/>
</dbReference>
<gene>
    <name evidence="3" type="primary">FBXO10_4</name>
    <name evidence="3" type="ORF">P7K49_001382</name>
</gene>
<dbReference type="PROSITE" id="PS50181">
    <property type="entry name" value="FBOX"/>
    <property type="match status" value="1"/>
</dbReference>
<dbReference type="Proteomes" id="UP001266305">
    <property type="component" value="Unassembled WGS sequence"/>
</dbReference>
<comment type="caution">
    <text evidence="3">The sequence shown here is derived from an EMBL/GenBank/DDBJ whole genome shotgun (WGS) entry which is preliminary data.</text>
</comment>
<keyword evidence="1" id="KW-0677">Repeat</keyword>